<dbReference type="Gene3D" id="2.60.40.10">
    <property type="entry name" value="Immunoglobulins"/>
    <property type="match status" value="2"/>
</dbReference>
<dbReference type="InterPro" id="IPR014756">
    <property type="entry name" value="Ig_E-set"/>
</dbReference>
<accession>A0A1I1ZEJ9</accession>
<dbReference type="eggNOG" id="COG3210">
    <property type="taxonomic scope" value="Bacteria"/>
</dbReference>
<reference evidence="2 3" key="1">
    <citation type="submission" date="2016-10" db="EMBL/GenBank/DDBJ databases">
        <authorList>
            <person name="de Groot N.N."/>
        </authorList>
    </citation>
    <scope>NUCLEOTIDE SEQUENCE [LARGE SCALE GENOMIC DNA]</scope>
    <source>
        <strain evidence="2 3">DSM 19012</strain>
    </source>
</reference>
<gene>
    <name evidence="2" type="ORF">SAMN05444380_10984</name>
</gene>
<dbReference type="InParanoid" id="A0A1I1ZEJ9"/>
<dbReference type="RefSeq" id="WP_010526332.1">
    <property type="nucleotide sequence ID" value="NZ_AFSL01000008.1"/>
</dbReference>
<dbReference type="EMBL" id="FONA01000009">
    <property type="protein sequence ID" value="SFE30166.1"/>
    <property type="molecule type" value="Genomic_DNA"/>
</dbReference>
<evidence type="ECO:0000259" key="1">
    <source>
        <dbReference type="Pfam" id="PF18329"/>
    </source>
</evidence>
<dbReference type="InterPro" id="IPR040475">
    <property type="entry name" value="SGBP_B_XBD"/>
</dbReference>
<dbReference type="STRING" id="385682.SAMN05444380_10984"/>
<sequence>MNNIKQQLKRSTSFMTVVLLLLFGTFSGTILNSCDDDSDDGAGEVPEIKYIRITDPMASDSLVVRAFLGSTIALVGDNLGDVVEIWFNDQKAVLNVNYITDKAIIVTIPNEIPEEVTDQIKLITRSGVEYTYDFQVQVPQPLLNSMTCEYVPDGEVAVINGNYFLGDEERPLQVFFPGNIEAEIESYTVDQIRVIVPEGVSPGPITVKSMYGSTRSSFYFRDDRNIFLDFDTKLGAGWRSGVTQASSPDGVSGNYLALTGTLSDWAWIEDNLAMNLWGGWSSNPDQQNPLFDLGQNSLSDMVLKFEVNVVNPWAVGYLQCIFTPYDIPGPDGGNAYYSDTSLGRALWRPWFEIGDSYQTEGWITVSIPLTEFRFSHDASVNNLSLTYPDDFGGFTFFVWGPALDAELEQDLFIAIDNVRVVPK</sequence>
<dbReference type="OrthoDB" id="660167at2"/>
<feature type="domain" description="Surface glycan-binding protein B xyloglucan binding" evidence="1">
    <location>
        <begin position="220"/>
        <end position="422"/>
    </location>
</feature>
<organism evidence="2 3">
    <name type="scientific">Thermophagus xiamenensis</name>
    <dbReference type="NCBI Taxonomy" id="385682"/>
    <lineage>
        <taxon>Bacteria</taxon>
        <taxon>Pseudomonadati</taxon>
        <taxon>Bacteroidota</taxon>
        <taxon>Bacteroidia</taxon>
        <taxon>Marinilabiliales</taxon>
        <taxon>Marinilabiliaceae</taxon>
        <taxon>Thermophagus</taxon>
    </lineage>
</organism>
<protein>
    <recommendedName>
        <fullName evidence="1">Surface glycan-binding protein B xyloglucan binding domain-containing protein</fullName>
    </recommendedName>
</protein>
<dbReference type="Proteomes" id="UP000181976">
    <property type="component" value="Unassembled WGS sequence"/>
</dbReference>
<proteinExistence type="predicted"/>
<dbReference type="InterPro" id="IPR013783">
    <property type="entry name" value="Ig-like_fold"/>
</dbReference>
<evidence type="ECO:0000313" key="3">
    <source>
        <dbReference type="Proteomes" id="UP000181976"/>
    </source>
</evidence>
<dbReference type="CDD" id="cd00102">
    <property type="entry name" value="IPT"/>
    <property type="match status" value="1"/>
</dbReference>
<dbReference type="Pfam" id="PF18329">
    <property type="entry name" value="SGBP_B_XBD"/>
    <property type="match status" value="1"/>
</dbReference>
<keyword evidence="3" id="KW-1185">Reference proteome</keyword>
<dbReference type="AlphaFoldDB" id="A0A1I1ZEJ9"/>
<evidence type="ECO:0000313" key="2">
    <source>
        <dbReference type="EMBL" id="SFE30166.1"/>
    </source>
</evidence>
<dbReference type="GO" id="GO:0030247">
    <property type="term" value="F:polysaccharide binding"/>
    <property type="evidence" value="ECO:0007669"/>
    <property type="project" value="InterPro"/>
</dbReference>
<dbReference type="SUPFAM" id="SSF81296">
    <property type="entry name" value="E set domains"/>
    <property type="match status" value="1"/>
</dbReference>
<name>A0A1I1ZEJ9_9BACT</name>